<dbReference type="InterPro" id="IPR000253">
    <property type="entry name" value="FHA_dom"/>
</dbReference>
<evidence type="ECO:0000256" key="14">
    <source>
        <dbReference type="ARBA" id="ARBA00023015"/>
    </source>
</evidence>
<evidence type="ECO:0000256" key="25">
    <source>
        <dbReference type="SAM" id="MobiDB-lite"/>
    </source>
</evidence>
<dbReference type="GO" id="GO:0006325">
    <property type="term" value="P:chromatin organization"/>
    <property type="evidence" value="ECO:0007669"/>
    <property type="project" value="UniProtKB-KW"/>
</dbReference>
<dbReference type="GO" id="GO:0044545">
    <property type="term" value="C:NSL complex"/>
    <property type="evidence" value="ECO:0007669"/>
    <property type="project" value="TreeGrafter"/>
</dbReference>
<dbReference type="GO" id="GO:0006281">
    <property type="term" value="P:DNA repair"/>
    <property type="evidence" value="ECO:0007669"/>
    <property type="project" value="UniProtKB-KW"/>
</dbReference>
<evidence type="ECO:0000256" key="10">
    <source>
        <dbReference type="ARBA" id="ARBA00022838"/>
    </source>
</evidence>
<dbReference type="PANTHER" id="PTHR13233">
    <property type="entry name" value="MICROSPHERULE PROTEIN 1"/>
    <property type="match status" value="1"/>
</dbReference>
<feature type="region of interest" description="Disordered" evidence="25">
    <location>
        <begin position="58"/>
        <end position="100"/>
    </location>
</feature>
<dbReference type="InterPro" id="IPR037912">
    <property type="entry name" value="MCRS1"/>
</dbReference>
<dbReference type="GO" id="GO:0045944">
    <property type="term" value="P:positive regulation of transcription by RNA polymerase II"/>
    <property type="evidence" value="ECO:0007669"/>
    <property type="project" value="TreeGrafter"/>
</dbReference>
<dbReference type="GO" id="GO:0071339">
    <property type="term" value="C:MLL1 complex"/>
    <property type="evidence" value="ECO:0007669"/>
    <property type="project" value="InterPro"/>
</dbReference>
<evidence type="ECO:0000256" key="3">
    <source>
        <dbReference type="ARBA" id="ARBA00004607"/>
    </source>
</evidence>
<dbReference type="GO" id="GO:0031011">
    <property type="term" value="C:Ino80 complex"/>
    <property type="evidence" value="ECO:0007669"/>
    <property type="project" value="InterPro"/>
</dbReference>
<keyword evidence="14" id="KW-0805">Transcription regulation</keyword>
<organism evidence="27 28">
    <name type="scientific">Neogobius melanostomus</name>
    <name type="common">round goby</name>
    <dbReference type="NCBI Taxonomy" id="47308"/>
    <lineage>
        <taxon>Eukaryota</taxon>
        <taxon>Metazoa</taxon>
        <taxon>Chordata</taxon>
        <taxon>Craniata</taxon>
        <taxon>Vertebrata</taxon>
        <taxon>Euteleostomi</taxon>
        <taxon>Actinopterygii</taxon>
        <taxon>Neopterygii</taxon>
        <taxon>Teleostei</taxon>
        <taxon>Neoteleostei</taxon>
        <taxon>Acanthomorphata</taxon>
        <taxon>Gobiaria</taxon>
        <taxon>Gobiiformes</taxon>
        <taxon>Gobioidei</taxon>
        <taxon>Gobiidae</taxon>
        <taxon>Benthophilinae</taxon>
        <taxon>Neogobiini</taxon>
        <taxon>Neogobius</taxon>
    </lineage>
</organism>
<keyword evidence="11" id="KW-0832">Ubl conjugation</keyword>
<dbReference type="GO" id="GO:0000776">
    <property type="term" value="C:kinetochore"/>
    <property type="evidence" value="ECO:0007669"/>
    <property type="project" value="UniProtKB-KW"/>
</dbReference>
<keyword evidence="6" id="KW-0158">Chromosome</keyword>
<feature type="domain" description="FHA" evidence="26">
    <location>
        <begin position="358"/>
        <end position="414"/>
    </location>
</feature>
<keyword evidence="16" id="KW-0804">Transcription</keyword>
<keyword evidence="22" id="KW-0137">Centromere</keyword>
<accession>A0A8C6S7U3</accession>
<evidence type="ECO:0000256" key="4">
    <source>
        <dbReference type="ARBA" id="ARBA00004629"/>
    </source>
</evidence>
<keyword evidence="15" id="KW-0175">Coiled coil</keyword>
<evidence type="ECO:0000256" key="23">
    <source>
        <dbReference type="ARBA" id="ARBA00068815"/>
    </source>
</evidence>
<evidence type="ECO:0000313" key="27">
    <source>
        <dbReference type="Ensembl" id="ENSNMLP00000002988.1"/>
    </source>
</evidence>
<keyword evidence="10" id="KW-0995">Kinetochore</keyword>
<dbReference type="GO" id="GO:0002151">
    <property type="term" value="F:G-quadruplex RNA binding"/>
    <property type="evidence" value="ECO:0007669"/>
    <property type="project" value="InterPro"/>
</dbReference>
<dbReference type="PROSITE" id="PS50006">
    <property type="entry name" value="FHA_DOMAIN"/>
    <property type="match status" value="1"/>
</dbReference>
<evidence type="ECO:0000256" key="16">
    <source>
        <dbReference type="ARBA" id="ARBA00023163"/>
    </source>
</evidence>
<reference evidence="27" key="1">
    <citation type="submission" date="2025-08" db="UniProtKB">
        <authorList>
            <consortium name="Ensembl"/>
        </authorList>
    </citation>
    <scope>IDENTIFICATION</scope>
</reference>
<dbReference type="SMART" id="SM00240">
    <property type="entry name" value="FHA"/>
    <property type="match status" value="1"/>
</dbReference>
<evidence type="ECO:0000256" key="6">
    <source>
        <dbReference type="ARBA" id="ARBA00022454"/>
    </source>
</evidence>
<dbReference type="PANTHER" id="PTHR13233:SF0">
    <property type="entry name" value="MICROSPHERULE PROTEIN 1"/>
    <property type="match status" value="1"/>
</dbReference>
<protein>
    <recommendedName>
        <fullName evidence="23">Microspherule protein 1</fullName>
    </recommendedName>
    <alternativeName>
        <fullName evidence="24">58 kDa microspherule protein</fullName>
    </alternativeName>
</protein>
<evidence type="ECO:0000259" key="26">
    <source>
        <dbReference type="PROSITE" id="PS50006"/>
    </source>
</evidence>
<keyword evidence="9" id="KW-0227">DNA damage</keyword>
<evidence type="ECO:0000256" key="12">
    <source>
        <dbReference type="ARBA" id="ARBA00022853"/>
    </source>
</evidence>
<evidence type="ECO:0000256" key="11">
    <source>
        <dbReference type="ARBA" id="ARBA00022843"/>
    </source>
</evidence>
<dbReference type="SUPFAM" id="SSF49879">
    <property type="entry name" value="SMAD/FHA domain"/>
    <property type="match status" value="1"/>
</dbReference>
<dbReference type="FunFam" id="2.60.200.20:FF:000007">
    <property type="entry name" value="microspherule protein 1 isoform X1"/>
    <property type="match status" value="1"/>
</dbReference>
<dbReference type="AlphaFoldDB" id="A0A8C6S7U3"/>
<evidence type="ECO:0000256" key="9">
    <source>
        <dbReference type="ARBA" id="ARBA00022763"/>
    </source>
</evidence>
<dbReference type="GO" id="GO:0005730">
    <property type="term" value="C:nucleolus"/>
    <property type="evidence" value="ECO:0007669"/>
    <property type="project" value="UniProtKB-SubCell"/>
</dbReference>
<evidence type="ECO:0000256" key="20">
    <source>
        <dbReference type="ARBA" id="ARBA00023228"/>
    </source>
</evidence>
<keyword evidence="28" id="KW-1185">Reference proteome</keyword>
<dbReference type="Pfam" id="PF13325">
    <property type="entry name" value="MCRS_N"/>
    <property type="match status" value="1"/>
</dbReference>
<evidence type="ECO:0000256" key="22">
    <source>
        <dbReference type="ARBA" id="ARBA00023328"/>
    </source>
</evidence>
<keyword evidence="7" id="KW-0963">Cytoplasm</keyword>
<dbReference type="GO" id="GO:0032204">
    <property type="term" value="P:regulation of telomere maintenance"/>
    <property type="evidence" value="ECO:0007669"/>
    <property type="project" value="UniProtKB-ARBA"/>
</dbReference>
<proteinExistence type="predicted"/>
<evidence type="ECO:0000256" key="8">
    <source>
        <dbReference type="ARBA" id="ARBA00022553"/>
    </source>
</evidence>
<name>A0A8C6S7U3_9GOBI</name>
<dbReference type="GO" id="GO:0000922">
    <property type="term" value="C:spindle pole"/>
    <property type="evidence" value="ECO:0007669"/>
    <property type="project" value="UniProtKB-SubCell"/>
</dbReference>
<evidence type="ECO:0000256" key="5">
    <source>
        <dbReference type="ARBA" id="ARBA00004647"/>
    </source>
</evidence>
<evidence type="ECO:0000256" key="19">
    <source>
        <dbReference type="ARBA" id="ARBA00023212"/>
    </source>
</evidence>
<keyword evidence="8" id="KW-0597">Phosphoprotein</keyword>
<evidence type="ECO:0000256" key="18">
    <source>
        <dbReference type="ARBA" id="ARBA00023204"/>
    </source>
</evidence>
<comment type="subcellular location">
    <subcellularLocation>
        <location evidence="4">Chromosome</location>
        <location evidence="4">Centromere</location>
        <location evidence="4">Kinetochore</location>
    </subcellularLocation>
    <subcellularLocation>
        <location evidence="3">Cytoplasm</location>
        <location evidence="3">Cytoskeleton</location>
        <location evidence="3">Microtubule organizing center</location>
        <location evidence="3">Centrosome</location>
        <location evidence="3">Centriolar satellite</location>
    </subcellularLocation>
    <subcellularLocation>
        <location evidence="5">Cytoplasm</location>
        <location evidence="5">Cytoskeleton</location>
        <location evidence="5">Spindle pole</location>
    </subcellularLocation>
    <subcellularLocation>
        <location evidence="1">Lysosome</location>
    </subcellularLocation>
    <subcellularLocation>
        <location evidence="2">Nucleus</location>
        <location evidence="2">Nucleolus</location>
    </subcellularLocation>
</comment>
<evidence type="ECO:0000256" key="2">
    <source>
        <dbReference type="ARBA" id="ARBA00004604"/>
    </source>
</evidence>
<evidence type="ECO:0000256" key="17">
    <source>
        <dbReference type="ARBA" id="ARBA00023172"/>
    </source>
</evidence>
<keyword evidence="18" id="KW-0234">DNA repair</keyword>
<dbReference type="CDD" id="cd22687">
    <property type="entry name" value="FHA_MCRS1"/>
    <property type="match status" value="1"/>
</dbReference>
<keyword evidence="20" id="KW-0458">Lysosome</keyword>
<evidence type="ECO:0000256" key="15">
    <source>
        <dbReference type="ARBA" id="ARBA00023054"/>
    </source>
</evidence>
<dbReference type="InterPro" id="IPR008984">
    <property type="entry name" value="SMAD_FHA_dom_sf"/>
</dbReference>
<keyword evidence="17" id="KW-0233">DNA recombination</keyword>
<keyword evidence="21" id="KW-0539">Nucleus</keyword>
<evidence type="ECO:0000256" key="21">
    <source>
        <dbReference type="ARBA" id="ARBA00023242"/>
    </source>
</evidence>
<keyword evidence="13" id="KW-0007">Acetylation</keyword>
<sequence>VGAALTGAQSRSEDEESLVVKDLKRTSAQAFGGGIPKRRSSSRSIKRKKFDDELVESSLVKSSTRVKGPPLMEPLRCPGSEPSSSEKKKITKSGGTLTPPLTMMLNPTPMAKRVKKSKQPLHVTKDLGRWKPTDDLLLINAVLQTTDLTSVHLGVKFSCRFTLREIKERWYSLLYDPVISKLAWQAMRQLHPEAIAAIQSKALFSQNEEALLSKIGSTSQPKLDVFQDVLNKHPGVFHPSRTPKSLLVHWQLLKQYYLLDDQSVQPLPKGDQILNFSDAEQMIDDAKLKESRDDVLENELMVSDRHQKREIRQLEQELPRWQVLVDNITGMSMPDFDNQTLAALRGRMVRYLMRSREITLGRATKDKQIDVDLSLEGPAWKISRKQGIIKLKNNGDFFIVNEGRRPIYIDGRPVYLIAGLRFVFLINLELISLIKAEAAKIAQQ</sequence>
<dbReference type="InterPro" id="IPR025999">
    <property type="entry name" value="MCRS_N"/>
</dbReference>
<keyword evidence="19" id="KW-0206">Cytoskeleton</keyword>
<evidence type="ECO:0000256" key="7">
    <source>
        <dbReference type="ARBA" id="ARBA00022490"/>
    </source>
</evidence>
<dbReference type="GO" id="GO:0034451">
    <property type="term" value="C:centriolar satellite"/>
    <property type="evidence" value="ECO:0007669"/>
    <property type="project" value="UniProtKB-SubCell"/>
</dbReference>
<keyword evidence="12" id="KW-0156">Chromatin regulator</keyword>
<reference evidence="27" key="2">
    <citation type="submission" date="2025-09" db="UniProtKB">
        <authorList>
            <consortium name="Ensembl"/>
        </authorList>
    </citation>
    <scope>IDENTIFICATION</scope>
</reference>
<dbReference type="GO" id="GO:0006310">
    <property type="term" value="P:DNA recombination"/>
    <property type="evidence" value="ECO:0007669"/>
    <property type="project" value="UniProtKB-KW"/>
</dbReference>
<dbReference type="Proteomes" id="UP000694523">
    <property type="component" value="Unplaced"/>
</dbReference>
<dbReference type="Ensembl" id="ENSNMLT00000003433.1">
    <property type="protein sequence ID" value="ENSNMLP00000002988.1"/>
    <property type="gene ID" value="ENSNMLG00000001625.1"/>
</dbReference>
<dbReference type="GO" id="GO:0005764">
    <property type="term" value="C:lysosome"/>
    <property type="evidence" value="ECO:0007669"/>
    <property type="project" value="UniProtKB-SubCell"/>
</dbReference>
<evidence type="ECO:0000256" key="24">
    <source>
        <dbReference type="ARBA" id="ARBA00075730"/>
    </source>
</evidence>
<evidence type="ECO:0000313" key="28">
    <source>
        <dbReference type="Proteomes" id="UP000694523"/>
    </source>
</evidence>
<evidence type="ECO:0000256" key="13">
    <source>
        <dbReference type="ARBA" id="ARBA00022990"/>
    </source>
</evidence>
<feature type="region of interest" description="Disordered" evidence="25">
    <location>
        <begin position="1"/>
        <end position="21"/>
    </location>
</feature>
<evidence type="ECO:0000256" key="1">
    <source>
        <dbReference type="ARBA" id="ARBA00004371"/>
    </source>
</evidence>